<name>A0A5J6LIV6_9GAMM</name>
<feature type="binding site" evidence="8">
    <location>
        <position position="125"/>
    </location>
    <ligand>
        <name>ATP</name>
        <dbReference type="ChEBI" id="CHEBI:30616"/>
    </ligand>
</feature>
<evidence type="ECO:0000256" key="6">
    <source>
        <dbReference type="ARBA" id="ARBA00022840"/>
    </source>
</evidence>
<comment type="similarity">
    <text evidence="1 8">Belongs to the SELO family.</text>
</comment>
<dbReference type="EMBL" id="CP044222">
    <property type="protein sequence ID" value="QEW08517.1"/>
    <property type="molecule type" value="Genomic_DNA"/>
</dbReference>
<evidence type="ECO:0000256" key="2">
    <source>
        <dbReference type="ARBA" id="ARBA00022679"/>
    </source>
</evidence>
<comment type="cofactor">
    <cofactor evidence="8">
        <name>Mg(2+)</name>
        <dbReference type="ChEBI" id="CHEBI:18420"/>
    </cofactor>
    <cofactor evidence="8">
        <name>Mn(2+)</name>
        <dbReference type="ChEBI" id="CHEBI:29035"/>
    </cofactor>
</comment>
<sequence>MRTLDTLNFDNTYAELPSHWFQRTEPKALKHAHLISFNPRVAAYLDLDPCQTHPQDLASYFGGQMVLPGAKPIAMKYTGHQFGHYNPDLGDGRGLLLGEVVNSKGQRWDLHLKGAGQTAYSRFGDGRAVLRSSIREYLVSEAMYGLGIPSTEALCLVGSEEYTSRLGMEPCAMLLRVTPCHIRFGHFEWLYYSSRHDELKQLADYCLTRFYPECSEADQPYLAMFDEIMERTARLVAQWQTYGFVHGVLNTDNMSILGETFDYGPYTFLDNYDPDHVANKNDDGGRYAFFRQPAIVQWNLACLAQALLPLISREALEARLESFPAKVAEYQLSRQKARLGLQTEQAGDAELISQLWQLFEQQKTDITHFFSELTELSPDELKAEQLQAFTQPDTAAWAQWFKDYQQRVMQEHASEPIRHQQMRSVNPYYLLRNYMAEEAIREATQGDYRLVNQLLPILRHPCERHDAKAQRFLASPPDWAAAICLTCSS</sequence>
<comment type="catalytic activity">
    <reaction evidence="8">
        <text>L-seryl-[protein] + ATP = 3-O-(5'-adenylyl)-L-seryl-[protein] + diphosphate</text>
        <dbReference type="Rhea" id="RHEA:58120"/>
        <dbReference type="Rhea" id="RHEA-COMP:9863"/>
        <dbReference type="Rhea" id="RHEA-COMP:15073"/>
        <dbReference type="ChEBI" id="CHEBI:29999"/>
        <dbReference type="ChEBI" id="CHEBI:30616"/>
        <dbReference type="ChEBI" id="CHEBI:33019"/>
        <dbReference type="ChEBI" id="CHEBI:142516"/>
        <dbReference type="EC" id="2.7.7.108"/>
    </reaction>
</comment>
<comment type="catalytic activity">
    <reaction evidence="8">
        <text>L-seryl-[protein] + UTP = O-(5'-uridylyl)-L-seryl-[protein] + diphosphate</text>
        <dbReference type="Rhea" id="RHEA:64604"/>
        <dbReference type="Rhea" id="RHEA-COMP:9863"/>
        <dbReference type="Rhea" id="RHEA-COMP:16635"/>
        <dbReference type="ChEBI" id="CHEBI:29999"/>
        <dbReference type="ChEBI" id="CHEBI:33019"/>
        <dbReference type="ChEBI" id="CHEBI:46398"/>
        <dbReference type="ChEBI" id="CHEBI:156051"/>
    </reaction>
</comment>
<feature type="binding site" evidence="8">
    <location>
        <position position="253"/>
    </location>
    <ligand>
        <name>Mg(2+)</name>
        <dbReference type="ChEBI" id="CHEBI:18420"/>
    </ligand>
</feature>
<evidence type="ECO:0000256" key="1">
    <source>
        <dbReference type="ARBA" id="ARBA00009747"/>
    </source>
</evidence>
<accession>A0A5J6LIV6</accession>
<dbReference type="GO" id="GO:0000287">
    <property type="term" value="F:magnesium ion binding"/>
    <property type="evidence" value="ECO:0007669"/>
    <property type="project" value="UniProtKB-UniRule"/>
</dbReference>
<feature type="binding site" evidence="8">
    <location>
        <position position="262"/>
    </location>
    <ligand>
        <name>Mg(2+)</name>
        <dbReference type="ChEBI" id="CHEBI:18420"/>
    </ligand>
</feature>
<evidence type="ECO:0000256" key="7">
    <source>
        <dbReference type="ARBA" id="ARBA00022842"/>
    </source>
</evidence>
<keyword evidence="6 8" id="KW-0067">ATP-binding</keyword>
<evidence type="ECO:0000256" key="8">
    <source>
        <dbReference type="HAMAP-Rule" id="MF_00692"/>
    </source>
</evidence>
<feature type="binding site" evidence="8">
    <location>
        <position position="92"/>
    </location>
    <ligand>
        <name>ATP</name>
        <dbReference type="ChEBI" id="CHEBI:30616"/>
    </ligand>
</feature>
<evidence type="ECO:0000256" key="3">
    <source>
        <dbReference type="ARBA" id="ARBA00022695"/>
    </source>
</evidence>
<dbReference type="PANTHER" id="PTHR32057:SF14">
    <property type="entry name" value="PROTEIN ADENYLYLTRANSFERASE SELO, MITOCHONDRIAL"/>
    <property type="match status" value="1"/>
</dbReference>
<dbReference type="GO" id="GO:0030145">
    <property type="term" value="F:manganese ion binding"/>
    <property type="evidence" value="ECO:0007669"/>
    <property type="project" value="UniProtKB-UniRule"/>
</dbReference>
<comment type="catalytic activity">
    <reaction evidence="8">
        <text>L-threonyl-[protein] + ATP = 3-O-(5'-adenylyl)-L-threonyl-[protein] + diphosphate</text>
        <dbReference type="Rhea" id="RHEA:54292"/>
        <dbReference type="Rhea" id="RHEA-COMP:11060"/>
        <dbReference type="Rhea" id="RHEA-COMP:13847"/>
        <dbReference type="ChEBI" id="CHEBI:30013"/>
        <dbReference type="ChEBI" id="CHEBI:30616"/>
        <dbReference type="ChEBI" id="CHEBI:33019"/>
        <dbReference type="ChEBI" id="CHEBI:138113"/>
        <dbReference type="EC" id="2.7.7.108"/>
    </reaction>
</comment>
<dbReference type="EC" id="2.7.7.108" evidence="8"/>
<keyword evidence="2 8" id="KW-0808">Transferase</keyword>
<keyword evidence="3 8" id="KW-0548">Nucleotidyltransferase</keyword>
<reference evidence="9 10" key="1">
    <citation type="submission" date="2019-09" db="EMBL/GenBank/DDBJ databases">
        <title>Nitrincola iocasae sp. nov., a bacterium isolated from the sediment collected at a cold seep field in South China Sea.</title>
        <authorList>
            <person name="Zhang H."/>
            <person name="Wang H."/>
            <person name="Li C."/>
        </authorList>
    </citation>
    <scope>NUCLEOTIDE SEQUENCE [LARGE SCALE GENOMIC DNA]</scope>
    <source>
        <strain evidence="9 10">KXZD1103</strain>
    </source>
</reference>
<feature type="active site" description="Proton acceptor" evidence="8">
    <location>
        <position position="252"/>
    </location>
</feature>
<feature type="binding site" evidence="8">
    <location>
        <position position="113"/>
    </location>
    <ligand>
        <name>ATP</name>
        <dbReference type="ChEBI" id="CHEBI:30616"/>
    </ligand>
</feature>
<proteinExistence type="inferred from homology"/>
<feature type="binding site" evidence="8">
    <location>
        <position position="93"/>
    </location>
    <ligand>
        <name>ATP</name>
        <dbReference type="ChEBI" id="CHEBI:30616"/>
    </ligand>
</feature>
<evidence type="ECO:0000256" key="4">
    <source>
        <dbReference type="ARBA" id="ARBA00022723"/>
    </source>
</evidence>
<dbReference type="PANTHER" id="PTHR32057">
    <property type="entry name" value="PROTEIN ADENYLYLTRANSFERASE SELO, MITOCHONDRIAL"/>
    <property type="match status" value="1"/>
</dbReference>
<protein>
    <recommendedName>
        <fullName evidence="8">Protein nucleotidyltransferase YdiU</fullName>
        <ecNumber evidence="8">2.7.7.-</ecNumber>
    </recommendedName>
    <alternativeName>
        <fullName evidence="8">Protein adenylyltransferase YdiU</fullName>
        <ecNumber evidence="8">2.7.7.108</ecNumber>
    </alternativeName>
    <alternativeName>
        <fullName evidence="8">Protein uridylyltransferase YdiU</fullName>
        <ecNumber evidence="8">2.7.7.-</ecNumber>
    </alternativeName>
</protein>
<dbReference type="GO" id="GO:0005524">
    <property type="term" value="F:ATP binding"/>
    <property type="evidence" value="ECO:0007669"/>
    <property type="project" value="UniProtKB-UniRule"/>
</dbReference>
<dbReference type="NCBIfam" id="NF000658">
    <property type="entry name" value="PRK00029.1"/>
    <property type="match status" value="1"/>
</dbReference>
<dbReference type="AlphaFoldDB" id="A0A5J6LIV6"/>
<evidence type="ECO:0000313" key="9">
    <source>
        <dbReference type="EMBL" id="QEW08517.1"/>
    </source>
</evidence>
<keyword evidence="5 8" id="KW-0547">Nucleotide-binding</keyword>
<dbReference type="Proteomes" id="UP000325606">
    <property type="component" value="Chromosome"/>
</dbReference>
<keyword evidence="7 8" id="KW-0460">Magnesium</keyword>
<comment type="catalytic activity">
    <reaction evidence="8">
        <text>L-tyrosyl-[protein] + ATP = O-(5'-adenylyl)-L-tyrosyl-[protein] + diphosphate</text>
        <dbReference type="Rhea" id="RHEA:54288"/>
        <dbReference type="Rhea" id="RHEA-COMP:10136"/>
        <dbReference type="Rhea" id="RHEA-COMP:13846"/>
        <dbReference type="ChEBI" id="CHEBI:30616"/>
        <dbReference type="ChEBI" id="CHEBI:33019"/>
        <dbReference type="ChEBI" id="CHEBI:46858"/>
        <dbReference type="ChEBI" id="CHEBI:83624"/>
        <dbReference type="EC" id="2.7.7.108"/>
    </reaction>
</comment>
<comment type="function">
    <text evidence="8">Nucleotidyltransferase involved in the post-translational modification of proteins. It can catalyze the addition of adenosine monophosphate (AMP) or uridine monophosphate (UMP) to a protein, resulting in modifications known as AMPylation and UMPylation.</text>
</comment>
<dbReference type="Pfam" id="PF02696">
    <property type="entry name" value="SelO"/>
    <property type="match status" value="1"/>
</dbReference>
<keyword evidence="4 8" id="KW-0479">Metal-binding</keyword>
<dbReference type="HAMAP" id="MF_00692">
    <property type="entry name" value="SelO"/>
    <property type="match status" value="1"/>
</dbReference>
<evidence type="ECO:0000256" key="5">
    <source>
        <dbReference type="ARBA" id="ARBA00022741"/>
    </source>
</evidence>
<dbReference type="KEGG" id="nik:F5I99_06700"/>
<gene>
    <name evidence="8" type="primary">ydiU</name>
    <name evidence="8" type="synonym">selO</name>
    <name evidence="9" type="ORF">F5I99_06700</name>
</gene>
<keyword evidence="10" id="KW-1185">Reference proteome</keyword>
<organism evidence="9 10">
    <name type="scientific">Nitrincola iocasae</name>
    <dbReference type="NCBI Taxonomy" id="2614693"/>
    <lineage>
        <taxon>Bacteria</taxon>
        <taxon>Pseudomonadati</taxon>
        <taxon>Pseudomonadota</taxon>
        <taxon>Gammaproteobacteria</taxon>
        <taxon>Oceanospirillales</taxon>
        <taxon>Oceanospirillaceae</taxon>
        <taxon>Nitrincola</taxon>
    </lineage>
</organism>
<feature type="binding site" evidence="8">
    <location>
        <position position="183"/>
    </location>
    <ligand>
        <name>ATP</name>
        <dbReference type="ChEBI" id="CHEBI:30616"/>
    </ligand>
</feature>
<dbReference type="GO" id="GO:0070733">
    <property type="term" value="F:AMPylase activity"/>
    <property type="evidence" value="ECO:0007669"/>
    <property type="project" value="UniProtKB-EC"/>
</dbReference>
<evidence type="ECO:0000313" key="10">
    <source>
        <dbReference type="Proteomes" id="UP000325606"/>
    </source>
</evidence>
<feature type="binding site" evidence="8">
    <location>
        <position position="90"/>
    </location>
    <ligand>
        <name>ATP</name>
        <dbReference type="ChEBI" id="CHEBI:30616"/>
    </ligand>
</feature>
<comment type="catalytic activity">
    <reaction evidence="8">
        <text>L-tyrosyl-[protein] + UTP = O-(5'-uridylyl)-L-tyrosyl-[protein] + diphosphate</text>
        <dbReference type="Rhea" id="RHEA:83887"/>
        <dbReference type="Rhea" id="RHEA-COMP:10136"/>
        <dbReference type="Rhea" id="RHEA-COMP:20238"/>
        <dbReference type="ChEBI" id="CHEBI:33019"/>
        <dbReference type="ChEBI" id="CHEBI:46398"/>
        <dbReference type="ChEBI" id="CHEBI:46858"/>
        <dbReference type="ChEBI" id="CHEBI:90602"/>
    </reaction>
</comment>
<dbReference type="EC" id="2.7.7.-" evidence="8"/>
<keyword evidence="8" id="KW-0464">Manganese</keyword>
<dbReference type="InterPro" id="IPR003846">
    <property type="entry name" value="SelO"/>
</dbReference>
<feature type="binding site" evidence="8">
    <location>
        <position position="176"/>
    </location>
    <ligand>
        <name>ATP</name>
        <dbReference type="ChEBI" id="CHEBI:30616"/>
    </ligand>
</feature>
<feature type="binding site" evidence="8">
    <location>
        <position position="262"/>
    </location>
    <ligand>
        <name>ATP</name>
        <dbReference type="ChEBI" id="CHEBI:30616"/>
    </ligand>
</feature>
<comment type="catalytic activity">
    <reaction evidence="8">
        <text>L-histidyl-[protein] + UTP = N(tele)-(5'-uridylyl)-L-histidyl-[protein] + diphosphate</text>
        <dbReference type="Rhea" id="RHEA:83891"/>
        <dbReference type="Rhea" id="RHEA-COMP:9745"/>
        <dbReference type="Rhea" id="RHEA-COMP:20239"/>
        <dbReference type="ChEBI" id="CHEBI:29979"/>
        <dbReference type="ChEBI" id="CHEBI:33019"/>
        <dbReference type="ChEBI" id="CHEBI:46398"/>
        <dbReference type="ChEBI" id="CHEBI:233474"/>
    </reaction>
</comment>
<feature type="binding site" evidence="8">
    <location>
        <position position="126"/>
    </location>
    <ligand>
        <name>ATP</name>
        <dbReference type="ChEBI" id="CHEBI:30616"/>
    </ligand>
</feature>